<feature type="region of interest" description="Disordered" evidence="1">
    <location>
        <begin position="234"/>
        <end position="313"/>
    </location>
</feature>
<evidence type="ECO:0000313" key="2">
    <source>
        <dbReference type="EMBL" id="KAF1995335.1"/>
    </source>
</evidence>
<feature type="region of interest" description="Disordered" evidence="1">
    <location>
        <begin position="1"/>
        <end position="68"/>
    </location>
</feature>
<proteinExistence type="predicted"/>
<keyword evidence="3" id="KW-1185">Reference proteome</keyword>
<dbReference type="Proteomes" id="UP000799779">
    <property type="component" value="Unassembled WGS sequence"/>
</dbReference>
<feature type="compositionally biased region" description="Basic and acidic residues" evidence="1">
    <location>
        <begin position="947"/>
        <end position="958"/>
    </location>
</feature>
<evidence type="ECO:0000256" key="1">
    <source>
        <dbReference type="SAM" id="MobiDB-lite"/>
    </source>
</evidence>
<name>A0A6A5W895_9PLEO</name>
<feature type="compositionally biased region" description="Basic and acidic residues" evidence="1">
    <location>
        <begin position="58"/>
        <end position="68"/>
    </location>
</feature>
<feature type="compositionally biased region" description="Pro residues" evidence="1">
    <location>
        <begin position="29"/>
        <end position="38"/>
    </location>
</feature>
<sequence length="1260" mass="139177">MASSPGSTSGTGSLSQSLSPSFTEAISSPTPPSTPSPTSPSLAPSTTDINPAPGGMRDIYDDHYTSERAPKRLRTLASLSQKEHKAEIYEIPEAGPKPSLTDRRHWDSEAAKTFSSVVIAKRLRNGEKKAMSIIRHEAAHEAAHEEGERRTTVFTMRFEQHIESSLRRTNPWAGISNPWAKFRAALPAPQPASIKRCEPPSITSVDKNKDNTLASANLGVESECALERDPTNIVRSTSQKPSANKDGTTETVIRPANSVCGSDENEGPKPARVVESIETPVPTQGPDINEASTPTETVTEDDITGANPELLPKCGQKHYMEGELETSSPKRRCIRSLSFRLPSHLPSTAATPITCPPTLTAPINPAEYLPPTEALPTTTESPIINEPPIQDPVNTSRSPSEKHPMGRDTKKDVANPPNSLPDSLTDVSKPYGQPCETPIHPKDQEQNESPSAPRLKLSAQEEFTRDKVIGPANLEYDAGGDSGGVYEQSSESPNTHNEGGQQHTIETTRHATTQNPASEIEPTADEKNTPCQTDSNHSMLPCEEDCMDTEPDNLISLQLEDPLSTLSAEEKRAHQYSIWEEESFCAMYPAMDTTPETLDASDLVAVYISTSAEEVRTRDYRDKERVLRYLSYNLHKRPQKEITGATLVGSMRRKLKAQKRRPRVTSDVDRLLFRTLVKPYLPQKQRRLAVAASENEQGPGDEMEVEAHETATFNTSLQEAPVDDMITDSTGVIPLLGSSQDGGAPVDEMDVRADDRPLLIPSPEGFQPPFHEMILHSTEAVPLVSSSQKSEALADEMDVGSHDIAPHIASLQDKRALSGEVYVGSYEATISATPSQFEQAPGSKMNFEATGTAPRMDSKMQTPKIPDVEAVATANSKAYTSDNASEALKRDPSLKSTENLAEKILPDAKEKTWAPDSKATKAATSTAQDEGDVAGDNPAHIRSSNKALERRKQWENPKRPRSHPIFAVTNAHTHLKFPGHGRFEGSTWCQPVPILDMSGTVVGIKYLAIRPLTHPELSSPAIPTGQFIDAGWPSKPDLMLPVYETEDQGKIATKAYAVYRTIYEYEDDKTTPLQKLAASWKELDLDRFLGLSKQECDATRETVDQSLSKAWLVGYIYSLGSKLQEATGHLIEIQPRLNRGSIELLNSWNLHDLVCIYHRMFHLMDRTRWTEESSEDAKRYPHKPGQFCHAPFLLQCILRRIAVIEMYLPYKGIPVTGELLMEKETPPSWCLEFLAKKEESLRDEVRKEKELENMIESMGW</sequence>
<feature type="compositionally biased region" description="Polar residues" evidence="1">
    <location>
        <begin position="234"/>
        <end position="251"/>
    </location>
</feature>
<feature type="region of interest" description="Disordered" evidence="1">
    <location>
        <begin position="905"/>
        <end position="964"/>
    </location>
</feature>
<organism evidence="2 3">
    <name type="scientific">Amniculicola lignicola CBS 123094</name>
    <dbReference type="NCBI Taxonomy" id="1392246"/>
    <lineage>
        <taxon>Eukaryota</taxon>
        <taxon>Fungi</taxon>
        <taxon>Dikarya</taxon>
        <taxon>Ascomycota</taxon>
        <taxon>Pezizomycotina</taxon>
        <taxon>Dothideomycetes</taxon>
        <taxon>Pleosporomycetidae</taxon>
        <taxon>Pleosporales</taxon>
        <taxon>Amniculicolaceae</taxon>
        <taxon>Amniculicola</taxon>
    </lineage>
</organism>
<feature type="region of interest" description="Disordered" evidence="1">
    <location>
        <begin position="189"/>
        <end position="208"/>
    </location>
</feature>
<evidence type="ECO:0000313" key="3">
    <source>
        <dbReference type="Proteomes" id="UP000799779"/>
    </source>
</evidence>
<dbReference type="AlphaFoldDB" id="A0A6A5W895"/>
<feature type="compositionally biased region" description="Low complexity" evidence="1">
    <location>
        <begin position="1"/>
        <end position="21"/>
    </location>
</feature>
<dbReference type="EMBL" id="ML977640">
    <property type="protein sequence ID" value="KAF1995335.1"/>
    <property type="molecule type" value="Genomic_DNA"/>
</dbReference>
<accession>A0A6A5W895</accession>
<feature type="compositionally biased region" description="Polar residues" evidence="1">
    <location>
        <begin position="416"/>
        <end position="426"/>
    </location>
</feature>
<feature type="compositionally biased region" description="Polar residues" evidence="1">
    <location>
        <begin position="529"/>
        <end position="538"/>
    </location>
</feature>
<protein>
    <submittedName>
        <fullName evidence="2">Uncharacterized protein</fullName>
    </submittedName>
</protein>
<reference evidence="2" key="1">
    <citation type="journal article" date="2020" name="Stud. Mycol.">
        <title>101 Dothideomycetes genomes: a test case for predicting lifestyles and emergence of pathogens.</title>
        <authorList>
            <person name="Haridas S."/>
            <person name="Albert R."/>
            <person name="Binder M."/>
            <person name="Bloem J."/>
            <person name="Labutti K."/>
            <person name="Salamov A."/>
            <person name="Andreopoulos B."/>
            <person name="Baker S."/>
            <person name="Barry K."/>
            <person name="Bills G."/>
            <person name="Bluhm B."/>
            <person name="Cannon C."/>
            <person name="Castanera R."/>
            <person name="Culley D."/>
            <person name="Daum C."/>
            <person name="Ezra D."/>
            <person name="Gonzalez J."/>
            <person name="Henrissat B."/>
            <person name="Kuo A."/>
            <person name="Liang C."/>
            <person name="Lipzen A."/>
            <person name="Lutzoni F."/>
            <person name="Magnuson J."/>
            <person name="Mondo S."/>
            <person name="Nolan M."/>
            <person name="Ohm R."/>
            <person name="Pangilinan J."/>
            <person name="Park H.-J."/>
            <person name="Ramirez L."/>
            <person name="Alfaro M."/>
            <person name="Sun H."/>
            <person name="Tritt A."/>
            <person name="Yoshinaga Y."/>
            <person name="Zwiers L.-H."/>
            <person name="Turgeon B."/>
            <person name="Goodwin S."/>
            <person name="Spatafora J."/>
            <person name="Crous P."/>
            <person name="Grigoriev I."/>
        </authorList>
    </citation>
    <scope>NUCLEOTIDE SEQUENCE</scope>
    <source>
        <strain evidence="2">CBS 123094</strain>
    </source>
</reference>
<feature type="compositionally biased region" description="Basic and acidic residues" evidence="1">
    <location>
        <begin position="399"/>
        <end position="413"/>
    </location>
</feature>
<feature type="compositionally biased region" description="Polar residues" evidence="1">
    <location>
        <begin position="487"/>
        <end position="517"/>
    </location>
</feature>
<feature type="region of interest" description="Disordered" evidence="1">
    <location>
        <begin position="364"/>
        <end position="546"/>
    </location>
</feature>
<feature type="compositionally biased region" description="Low complexity" evidence="1">
    <location>
        <begin position="369"/>
        <end position="382"/>
    </location>
</feature>
<gene>
    <name evidence="2" type="ORF">P154DRAFT_580905</name>
</gene>